<keyword evidence="2" id="KW-1185">Reference proteome</keyword>
<sequence length="201" mass="22322">PFIVSGVVDGLVDGEDWWFPLCRCSKRLIPNVGFYYCRSCSKHVFQVVPRFCVKVHVTDGIEDAMFVLSNDVVCSLIRSKCSVLVSSSKGLNGVDPPAVLTKLEGLKLLFKIVTVYSVNPIYKGCFKVARICVDPGIINSFTIGGSDHTPEQLVYKPSMTEIGEPLILGNQIIEHGDNFTKRCLNAAFENASWQEDQSYHK</sequence>
<dbReference type="Proteomes" id="UP000265520">
    <property type="component" value="Unassembled WGS sequence"/>
</dbReference>
<gene>
    <name evidence="1" type="ORF">A2U01_0007125</name>
</gene>
<name>A0A392MG34_9FABA</name>
<comment type="caution">
    <text evidence="1">The sequence shown here is derived from an EMBL/GenBank/DDBJ whole genome shotgun (WGS) entry which is preliminary data.</text>
</comment>
<organism evidence="1 2">
    <name type="scientific">Trifolium medium</name>
    <dbReference type="NCBI Taxonomy" id="97028"/>
    <lineage>
        <taxon>Eukaryota</taxon>
        <taxon>Viridiplantae</taxon>
        <taxon>Streptophyta</taxon>
        <taxon>Embryophyta</taxon>
        <taxon>Tracheophyta</taxon>
        <taxon>Spermatophyta</taxon>
        <taxon>Magnoliopsida</taxon>
        <taxon>eudicotyledons</taxon>
        <taxon>Gunneridae</taxon>
        <taxon>Pentapetalae</taxon>
        <taxon>rosids</taxon>
        <taxon>fabids</taxon>
        <taxon>Fabales</taxon>
        <taxon>Fabaceae</taxon>
        <taxon>Papilionoideae</taxon>
        <taxon>50 kb inversion clade</taxon>
        <taxon>NPAAA clade</taxon>
        <taxon>Hologalegina</taxon>
        <taxon>IRL clade</taxon>
        <taxon>Trifolieae</taxon>
        <taxon>Trifolium</taxon>
    </lineage>
</organism>
<evidence type="ECO:0000313" key="2">
    <source>
        <dbReference type="Proteomes" id="UP000265520"/>
    </source>
</evidence>
<dbReference type="SUPFAM" id="SSF50249">
    <property type="entry name" value="Nucleic acid-binding proteins"/>
    <property type="match status" value="1"/>
</dbReference>
<dbReference type="Gene3D" id="2.40.50.140">
    <property type="entry name" value="Nucleic acid-binding proteins"/>
    <property type="match status" value="1"/>
</dbReference>
<dbReference type="EMBL" id="LXQA010010046">
    <property type="protein sequence ID" value="MCH86271.1"/>
    <property type="molecule type" value="Genomic_DNA"/>
</dbReference>
<dbReference type="InterPro" id="IPR012340">
    <property type="entry name" value="NA-bd_OB-fold"/>
</dbReference>
<dbReference type="AlphaFoldDB" id="A0A392MG34"/>
<protein>
    <submittedName>
        <fullName evidence="1">Replication factor A protein</fullName>
    </submittedName>
</protein>
<proteinExistence type="predicted"/>
<accession>A0A392MG34</accession>
<evidence type="ECO:0000313" key="1">
    <source>
        <dbReference type="EMBL" id="MCH86271.1"/>
    </source>
</evidence>
<reference evidence="1 2" key="1">
    <citation type="journal article" date="2018" name="Front. Plant Sci.">
        <title>Red Clover (Trifolium pratense) and Zigzag Clover (T. medium) - A Picture of Genomic Similarities and Differences.</title>
        <authorList>
            <person name="Dluhosova J."/>
            <person name="Istvanek J."/>
            <person name="Nedelnik J."/>
            <person name="Repkova J."/>
        </authorList>
    </citation>
    <scope>NUCLEOTIDE SEQUENCE [LARGE SCALE GENOMIC DNA]</scope>
    <source>
        <strain evidence="2">cv. 10/8</strain>
        <tissue evidence="1">Leaf</tissue>
    </source>
</reference>
<feature type="non-terminal residue" evidence="1">
    <location>
        <position position="1"/>
    </location>
</feature>